<comment type="subcellular location">
    <subcellularLocation>
        <location evidence="1">Cell membrane</location>
        <topology evidence="1">Multi-pass membrane protein</topology>
    </subcellularLocation>
    <subcellularLocation>
        <location evidence="7">Membrane</location>
        <topology evidence="7">Multi-pass membrane protein</topology>
    </subcellularLocation>
</comment>
<dbReference type="EMBL" id="SJPI01000004">
    <property type="protein sequence ID" value="TWT48125.1"/>
    <property type="molecule type" value="Genomic_DNA"/>
</dbReference>
<evidence type="ECO:0000256" key="2">
    <source>
        <dbReference type="ARBA" id="ARBA00022475"/>
    </source>
</evidence>
<dbReference type="GO" id="GO:0042773">
    <property type="term" value="P:ATP synthesis coupled electron transport"/>
    <property type="evidence" value="ECO:0007669"/>
    <property type="project" value="InterPro"/>
</dbReference>
<dbReference type="OrthoDB" id="9807568at2"/>
<feature type="transmembrane region" description="Helical" evidence="8">
    <location>
        <begin position="400"/>
        <end position="427"/>
    </location>
</feature>
<protein>
    <submittedName>
        <fullName evidence="10">Na(+)/H(+) antiporter subunit A</fullName>
    </submittedName>
</protein>
<evidence type="ECO:0000313" key="11">
    <source>
        <dbReference type="Proteomes" id="UP000316598"/>
    </source>
</evidence>
<evidence type="ECO:0000256" key="1">
    <source>
        <dbReference type="ARBA" id="ARBA00004651"/>
    </source>
</evidence>
<dbReference type="InterPro" id="IPR003918">
    <property type="entry name" value="NADH_UbQ_OxRdtase"/>
</dbReference>
<reference evidence="10 11" key="1">
    <citation type="submission" date="2019-02" db="EMBL/GenBank/DDBJ databases">
        <title>Deep-cultivation of Planctomycetes and their phenomic and genomic characterization uncovers novel biology.</title>
        <authorList>
            <person name="Wiegand S."/>
            <person name="Jogler M."/>
            <person name="Boedeker C."/>
            <person name="Pinto D."/>
            <person name="Vollmers J."/>
            <person name="Rivas-Marin E."/>
            <person name="Kohn T."/>
            <person name="Peeters S.H."/>
            <person name="Heuer A."/>
            <person name="Rast P."/>
            <person name="Oberbeckmann S."/>
            <person name="Bunk B."/>
            <person name="Jeske O."/>
            <person name="Meyerdierks A."/>
            <person name="Storesund J.E."/>
            <person name="Kallscheuer N."/>
            <person name="Luecker S."/>
            <person name="Lage O.M."/>
            <person name="Pohl T."/>
            <person name="Merkel B.J."/>
            <person name="Hornburger P."/>
            <person name="Mueller R.-W."/>
            <person name="Bruemmer F."/>
            <person name="Labrenz M."/>
            <person name="Spormann A.M."/>
            <person name="Op Den Camp H."/>
            <person name="Overmann J."/>
            <person name="Amann R."/>
            <person name="Jetten M.S.M."/>
            <person name="Mascher T."/>
            <person name="Medema M.H."/>
            <person name="Devos D.P."/>
            <person name="Kaster A.-K."/>
            <person name="Ovreas L."/>
            <person name="Rohde M."/>
            <person name="Galperin M.Y."/>
            <person name="Jogler C."/>
        </authorList>
    </citation>
    <scope>NUCLEOTIDE SEQUENCE [LARGE SCALE GENOMIC DNA]</scope>
    <source>
        <strain evidence="10 11">Pla22</strain>
    </source>
</reference>
<evidence type="ECO:0000313" key="10">
    <source>
        <dbReference type="EMBL" id="TWT48125.1"/>
    </source>
</evidence>
<sequence>MLTSSLLAEFNFGQFPPGIIMMLGALVLAVMNKRVAPIAAVVLSALSLVHFCMIPMGTHGEVELFGSTLAITYLDKISFLFGVVFHLAAIMASIYALHVQDTKQHVSAILYAGAAIGAACAGDLITLFVYWELTAVSSVFLVWASGTQRAYHAGMRYLIIQVTSGVLLLSGAILRYVETGSLQFTNMVDQGGGYSNGIFSSDGLLAGLSPGSSLILLAFGIKCAFPLLHNWLQDSYPKATPTGTVFLSAFTTKLAVYSLIRGFAGFEPLIVIGCVMTLFPIVFAVIENDLRRVLAYSLNNQLGFMVVGIGIGSELAINGTVAHAFCHIIYKSLLFMSMGAVLLRVGTTKATELGGLHKSMPLTTVFCIIGAAAISGFPLLSGFISKSMIISAAGEEHMLWVWIVLLIASAGVMEHSGIKIPFFAFFAHDSGKRVKEAPINMLVAMAIASFFCIGLGIAYPLLYRFLPFDIDYHPYTVTHVVTQLQLLLFAALAFVVLMKTGLYPDEQRATILDTDWIYRRLFPKVIGGVRTAYTAVDGHLRNDFVMVLRGGISGLRNGFNETGLMGRAWSTSTMTFWATLMLAVYLVMYYLNQ</sequence>
<keyword evidence="11" id="KW-1185">Reference proteome</keyword>
<dbReference type="NCBIfam" id="NF009310">
    <property type="entry name" value="PRK12668.1"/>
    <property type="match status" value="1"/>
</dbReference>
<evidence type="ECO:0000256" key="5">
    <source>
        <dbReference type="ARBA" id="ARBA00023002"/>
    </source>
</evidence>
<feature type="transmembrane region" description="Helical" evidence="8">
    <location>
        <begin position="109"/>
        <end position="129"/>
    </location>
</feature>
<accession>A0A5C5WDL7</accession>
<feature type="transmembrane region" description="Helical" evidence="8">
    <location>
        <begin position="480"/>
        <end position="498"/>
    </location>
</feature>
<evidence type="ECO:0000256" key="7">
    <source>
        <dbReference type="RuleBase" id="RU000320"/>
    </source>
</evidence>
<feature type="transmembrane region" description="Helical" evidence="8">
    <location>
        <begin position="328"/>
        <end position="347"/>
    </location>
</feature>
<dbReference type="GO" id="GO:0016491">
    <property type="term" value="F:oxidoreductase activity"/>
    <property type="evidence" value="ECO:0007669"/>
    <property type="project" value="UniProtKB-KW"/>
</dbReference>
<evidence type="ECO:0000256" key="8">
    <source>
        <dbReference type="SAM" id="Phobius"/>
    </source>
</evidence>
<name>A0A5C5WDL7_9BACT</name>
<feature type="transmembrane region" description="Helical" evidence="8">
    <location>
        <begin position="12"/>
        <end position="31"/>
    </location>
</feature>
<feature type="transmembrane region" description="Helical" evidence="8">
    <location>
        <begin position="270"/>
        <end position="290"/>
    </location>
</feature>
<evidence type="ECO:0000256" key="6">
    <source>
        <dbReference type="ARBA" id="ARBA00023136"/>
    </source>
</evidence>
<feature type="transmembrane region" description="Helical" evidence="8">
    <location>
        <begin position="574"/>
        <end position="591"/>
    </location>
</feature>
<feature type="transmembrane region" description="Helical" evidence="8">
    <location>
        <begin position="158"/>
        <end position="177"/>
    </location>
</feature>
<evidence type="ECO:0000256" key="3">
    <source>
        <dbReference type="ARBA" id="ARBA00022692"/>
    </source>
</evidence>
<feature type="transmembrane region" description="Helical" evidence="8">
    <location>
        <begin position="38"/>
        <end position="57"/>
    </location>
</feature>
<dbReference type="Pfam" id="PF00361">
    <property type="entry name" value="Proton_antipo_M"/>
    <property type="match status" value="1"/>
</dbReference>
<keyword evidence="5" id="KW-0560">Oxidoreductase</keyword>
<gene>
    <name evidence="10" type="primary">mrpA_1</name>
    <name evidence="10" type="ORF">Pla22_51260</name>
</gene>
<dbReference type="InterPro" id="IPR052175">
    <property type="entry name" value="ComplexI-like_HydComp"/>
</dbReference>
<keyword evidence="3 7" id="KW-0812">Transmembrane</keyword>
<keyword evidence="4 8" id="KW-1133">Transmembrane helix</keyword>
<feature type="transmembrane region" description="Helical" evidence="8">
    <location>
        <begin position="359"/>
        <end position="380"/>
    </location>
</feature>
<proteinExistence type="predicted"/>
<dbReference type="GO" id="GO:0005886">
    <property type="term" value="C:plasma membrane"/>
    <property type="evidence" value="ECO:0007669"/>
    <property type="project" value="UniProtKB-SubCell"/>
</dbReference>
<dbReference type="InterPro" id="IPR001750">
    <property type="entry name" value="ND/Mrp_TM"/>
</dbReference>
<dbReference type="AlphaFoldDB" id="A0A5C5WDL7"/>
<evidence type="ECO:0000259" key="9">
    <source>
        <dbReference type="Pfam" id="PF00361"/>
    </source>
</evidence>
<dbReference type="RefSeq" id="WP_146517531.1">
    <property type="nucleotide sequence ID" value="NZ_SJPI01000004.1"/>
</dbReference>
<dbReference type="GO" id="GO:0008137">
    <property type="term" value="F:NADH dehydrogenase (ubiquinone) activity"/>
    <property type="evidence" value="ECO:0007669"/>
    <property type="project" value="InterPro"/>
</dbReference>
<keyword evidence="2" id="KW-1003">Cell membrane</keyword>
<keyword evidence="6 8" id="KW-0472">Membrane</keyword>
<evidence type="ECO:0000256" key="4">
    <source>
        <dbReference type="ARBA" id="ARBA00022989"/>
    </source>
</evidence>
<dbReference type="PRINTS" id="PR01437">
    <property type="entry name" value="NUOXDRDTASE4"/>
</dbReference>
<dbReference type="Proteomes" id="UP000316598">
    <property type="component" value="Unassembled WGS sequence"/>
</dbReference>
<dbReference type="PANTHER" id="PTHR42682:SF4">
    <property type="entry name" value="NADH-UBIQUINONE_PLASTOQUINONE"/>
    <property type="match status" value="1"/>
</dbReference>
<feature type="transmembrane region" description="Helical" evidence="8">
    <location>
        <begin position="439"/>
        <end position="460"/>
    </location>
</feature>
<feature type="transmembrane region" description="Helical" evidence="8">
    <location>
        <begin position="77"/>
        <end position="97"/>
    </location>
</feature>
<feature type="domain" description="NADH:quinone oxidoreductase/Mrp antiporter transmembrane" evidence="9">
    <location>
        <begin position="121"/>
        <end position="408"/>
    </location>
</feature>
<dbReference type="PANTHER" id="PTHR42682">
    <property type="entry name" value="HYDROGENASE-4 COMPONENT F"/>
    <property type="match status" value="1"/>
</dbReference>
<comment type="caution">
    <text evidence="10">The sequence shown here is derived from an EMBL/GenBank/DDBJ whole genome shotgun (WGS) entry which is preliminary data.</text>
</comment>
<organism evidence="10 11">
    <name type="scientific">Rubripirellula amarantea</name>
    <dbReference type="NCBI Taxonomy" id="2527999"/>
    <lineage>
        <taxon>Bacteria</taxon>
        <taxon>Pseudomonadati</taxon>
        <taxon>Planctomycetota</taxon>
        <taxon>Planctomycetia</taxon>
        <taxon>Pirellulales</taxon>
        <taxon>Pirellulaceae</taxon>
        <taxon>Rubripirellula</taxon>
    </lineage>
</organism>